<dbReference type="EMBL" id="JAIQCV010000013">
    <property type="protein sequence ID" value="KAH1031537.1"/>
    <property type="molecule type" value="Genomic_DNA"/>
</dbReference>
<sequence length="157" mass="18413">MQWVINIVVDELIKKNNALEAMVSVLKEQIQELNIYKATLGNVVLAATPKPKFYPKYVEDEARAKLHWLTQQRIVREYVKEFSELMLQIFYLGEEAFFTYMNMLKSWAKQEFQCQEVKELSKVLTIVESLIELVSRKDKFESSKPKMNGNGGEDKER</sequence>
<gene>
    <name evidence="2" type="ORF">J1N35_043711</name>
</gene>
<feature type="coiled-coil region" evidence="1">
    <location>
        <begin position="9"/>
        <end position="36"/>
    </location>
</feature>
<evidence type="ECO:0000313" key="2">
    <source>
        <dbReference type="EMBL" id="KAH1031537.1"/>
    </source>
</evidence>
<proteinExistence type="predicted"/>
<protein>
    <recommendedName>
        <fullName evidence="4">Retrotransposon gag domain-containing protein</fullName>
    </recommendedName>
</protein>
<dbReference type="AlphaFoldDB" id="A0A9D3ZF77"/>
<evidence type="ECO:0000256" key="1">
    <source>
        <dbReference type="SAM" id="Coils"/>
    </source>
</evidence>
<evidence type="ECO:0000313" key="3">
    <source>
        <dbReference type="Proteomes" id="UP000828251"/>
    </source>
</evidence>
<reference evidence="2 3" key="1">
    <citation type="journal article" date="2021" name="Plant Biotechnol. J.">
        <title>Multi-omics assisted identification of the key and species-specific regulatory components of drought-tolerant mechanisms in Gossypium stocksii.</title>
        <authorList>
            <person name="Yu D."/>
            <person name="Ke L."/>
            <person name="Zhang D."/>
            <person name="Wu Y."/>
            <person name="Sun Y."/>
            <person name="Mei J."/>
            <person name="Sun J."/>
            <person name="Sun Y."/>
        </authorList>
    </citation>
    <scope>NUCLEOTIDE SEQUENCE [LARGE SCALE GENOMIC DNA]</scope>
    <source>
        <strain evidence="3">cv. E1</strain>
        <tissue evidence="2">Leaf</tissue>
    </source>
</reference>
<accession>A0A9D3ZF77</accession>
<keyword evidence="1" id="KW-0175">Coiled coil</keyword>
<name>A0A9D3ZF77_9ROSI</name>
<dbReference type="Proteomes" id="UP000828251">
    <property type="component" value="Unassembled WGS sequence"/>
</dbReference>
<organism evidence="2 3">
    <name type="scientific">Gossypium stocksii</name>
    <dbReference type="NCBI Taxonomy" id="47602"/>
    <lineage>
        <taxon>Eukaryota</taxon>
        <taxon>Viridiplantae</taxon>
        <taxon>Streptophyta</taxon>
        <taxon>Embryophyta</taxon>
        <taxon>Tracheophyta</taxon>
        <taxon>Spermatophyta</taxon>
        <taxon>Magnoliopsida</taxon>
        <taxon>eudicotyledons</taxon>
        <taxon>Gunneridae</taxon>
        <taxon>Pentapetalae</taxon>
        <taxon>rosids</taxon>
        <taxon>malvids</taxon>
        <taxon>Malvales</taxon>
        <taxon>Malvaceae</taxon>
        <taxon>Malvoideae</taxon>
        <taxon>Gossypium</taxon>
    </lineage>
</organism>
<comment type="caution">
    <text evidence="2">The sequence shown here is derived from an EMBL/GenBank/DDBJ whole genome shotgun (WGS) entry which is preliminary data.</text>
</comment>
<dbReference type="OrthoDB" id="994996at2759"/>
<evidence type="ECO:0008006" key="4">
    <source>
        <dbReference type="Google" id="ProtNLM"/>
    </source>
</evidence>
<keyword evidence="3" id="KW-1185">Reference proteome</keyword>